<dbReference type="GO" id="GO:0030655">
    <property type="term" value="P:beta-lactam antibiotic catabolic process"/>
    <property type="evidence" value="ECO:0007669"/>
    <property type="project" value="InterPro"/>
</dbReference>
<protein>
    <recommendedName>
        <fullName evidence="3">beta-lactamase</fullName>
        <ecNumber evidence="3">3.5.2.6</ecNumber>
    </recommendedName>
</protein>
<evidence type="ECO:0000313" key="6">
    <source>
        <dbReference type="Proteomes" id="UP000261828"/>
    </source>
</evidence>
<sequence>MKIRTILITLLLTGVFSLAKAQELPVRISNDSTPLRQLIDQELQDHLLSEVSKKPKWKRLIDQKKMAIGVVDLSDTSHIRFARINGNHMMYAASLPKIAVLLAAKDAIEKGELIESLEVQKDMKLMISKSNNAATTRMIDRLGYEKIEAVLTSERYNLYDEERGGGLWVGKRYGGGGGTNREPLKNLSHAATATQVCRFYFLLAQGKLVTEERSMEMLEIMEDPALHHKFVNTLDRIAPNARLFRKSGSWKTYHSDSVLVWGKPSRRYILVALVDDPNGEQIIRNLVEPIERVLQK</sequence>
<dbReference type="PANTHER" id="PTHR35333">
    <property type="entry name" value="BETA-LACTAMASE"/>
    <property type="match status" value="1"/>
</dbReference>
<gene>
    <name evidence="5" type="ORF">DX873_13160</name>
</gene>
<dbReference type="PANTHER" id="PTHR35333:SF3">
    <property type="entry name" value="BETA-LACTAMASE-TYPE TRANSPEPTIDASE FOLD CONTAINING PROTEIN"/>
    <property type="match status" value="1"/>
</dbReference>
<dbReference type="GO" id="GO:0046677">
    <property type="term" value="P:response to antibiotic"/>
    <property type="evidence" value="ECO:0007669"/>
    <property type="project" value="InterPro"/>
</dbReference>
<proteinExistence type="inferred from homology"/>
<keyword evidence="6" id="KW-1185">Reference proteome</keyword>
<dbReference type="AlphaFoldDB" id="A0A371JN38"/>
<evidence type="ECO:0000256" key="2">
    <source>
        <dbReference type="ARBA" id="ARBA00009009"/>
    </source>
</evidence>
<organism evidence="5 6">
    <name type="scientific">Flagellimonas nanhaiensis</name>
    <dbReference type="NCBI Taxonomy" id="2292706"/>
    <lineage>
        <taxon>Bacteria</taxon>
        <taxon>Pseudomonadati</taxon>
        <taxon>Bacteroidota</taxon>
        <taxon>Flavobacteriia</taxon>
        <taxon>Flavobacteriales</taxon>
        <taxon>Flavobacteriaceae</taxon>
        <taxon>Flagellimonas</taxon>
    </lineage>
</organism>
<reference evidence="5 6" key="1">
    <citation type="submission" date="2018-08" db="EMBL/GenBank/DDBJ databases">
        <title>Muricauda nanhaiensis sp. nov., isolated from seawater of the South China Sea.</title>
        <authorList>
            <person name="Dang Y."/>
        </authorList>
    </citation>
    <scope>NUCLEOTIDE SEQUENCE [LARGE SCALE GENOMIC DNA]</scope>
    <source>
        <strain evidence="5 6">SM1704</strain>
    </source>
</reference>
<dbReference type="RefSeq" id="WP_116184957.1">
    <property type="nucleotide sequence ID" value="NZ_QTJX01000003.1"/>
</dbReference>
<comment type="catalytic activity">
    <reaction evidence="1">
        <text>a beta-lactam + H2O = a substituted beta-amino acid</text>
        <dbReference type="Rhea" id="RHEA:20401"/>
        <dbReference type="ChEBI" id="CHEBI:15377"/>
        <dbReference type="ChEBI" id="CHEBI:35627"/>
        <dbReference type="ChEBI" id="CHEBI:140347"/>
        <dbReference type="EC" id="3.5.2.6"/>
    </reaction>
</comment>
<comment type="similarity">
    <text evidence="2">Belongs to the class-A beta-lactamase family.</text>
</comment>
<evidence type="ECO:0000256" key="1">
    <source>
        <dbReference type="ARBA" id="ARBA00001526"/>
    </source>
</evidence>
<dbReference type="Proteomes" id="UP000261828">
    <property type="component" value="Unassembled WGS sequence"/>
</dbReference>
<evidence type="ECO:0000256" key="3">
    <source>
        <dbReference type="ARBA" id="ARBA00012865"/>
    </source>
</evidence>
<dbReference type="GO" id="GO:0008800">
    <property type="term" value="F:beta-lactamase activity"/>
    <property type="evidence" value="ECO:0007669"/>
    <property type="project" value="UniProtKB-EC"/>
</dbReference>
<evidence type="ECO:0000313" key="5">
    <source>
        <dbReference type="EMBL" id="RDY58636.1"/>
    </source>
</evidence>
<dbReference type="EMBL" id="QTJX01000003">
    <property type="protein sequence ID" value="RDY58636.1"/>
    <property type="molecule type" value="Genomic_DNA"/>
</dbReference>
<dbReference type="InterPro" id="IPR000871">
    <property type="entry name" value="Beta-lactam_class-A"/>
</dbReference>
<dbReference type="EC" id="3.5.2.6" evidence="3"/>
<dbReference type="OrthoDB" id="5291324at2"/>
<evidence type="ECO:0000259" key="4">
    <source>
        <dbReference type="Pfam" id="PF13354"/>
    </source>
</evidence>
<dbReference type="Pfam" id="PF13354">
    <property type="entry name" value="Beta-lactamase2"/>
    <property type="match status" value="1"/>
</dbReference>
<dbReference type="InterPro" id="IPR045155">
    <property type="entry name" value="Beta-lactam_cat"/>
</dbReference>
<dbReference type="InterPro" id="IPR012338">
    <property type="entry name" value="Beta-lactam/transpept-like"/>
</dbReference>
<dbReference type="SUPFAM" id="SSF56601">
    <property type="entry name" value="beta-lactamase/transpeptidase-like"/>
    <property type="match status" value="1"/>
</dbReference>
<dbReference type="Gene3D" id="3.40.710.10">
    <property type="entry name" value="DD-peptidase/beta-lactamase superfamily"/>
    <property type="match status" value="1"/>
</dbReference>
<feature type="domain" description="Beta-lactamase class A catalytic" evidence="4">
    <location>
        <begin position="117"/>
        <end position="274"/>
    </location>
</feature>
<accession>A0A371JN38</accession>
<comment type="caution">
    <text evidence="5">The sequence shown here is derived from an EMBL/GenBank/DDBJ whole genome shotgun (WGS) entry which is preliminary data.</text>
</comment>
<name>A0A371JN38_9FLAO</name>